<name>A0AAV7DYI0_ARIFI</name>
<comment type="caution">
    <text evidence="9">The sequence shown here is derived from an EMBL/GenBank/DDBJ whole genome shotgun (WGS) entry which is preliminary data.</text>
</comment>
<dbReference type="PANTHER" id="PTHR36327:SF1">
    <property type="entry name" value="OS03G0731100 PROTEIN"/>
    <property type="match status" value="1"/>
</dbReference>
<comment type="similarity">
    <text evidence="2">Belongs to the psaN family.</text>
</comment>
<dbReference type="PANTHER" id="PTHR36327">
    <property type="entry name" value="UNNAMED PRODUCT"/>
    <property type="match status" value="1"/>
</dbReference>
<evidence type="ECO:0000256" key="8">
    <source>
        <dbReference type="ARBA" id="ARBA00023136"/>
    </source>
</evidence>
<evidence type="ECO:0000256" key="1">
    <source>
        <dbReference type="ARBA" id="ARBA00004622"/>
    </source>
</evidence>
<evidence type="ECO:0000256" key="7">
    <source>
        <dbReference type="ARBA" id="ARBA00023078"/>
    </source>
</evidence>
<dbReference type="Pfam" id="PF05479">
    <property type="entry name" value="PsaN"/>
    <property type="match status" value="1"/>
</dbReference>
<keyword evidence="10" id="KW-1185">Reference proteome</keyword>
<keyword evidence="8" id="KW-0472">Membrane</keyword>
<gene>
    <name evidence="9" type="ORF">H6P81_020762</name>
</gene>
<keyword evidence="7" id="KW-0793">Thylakoid</keyword>
<proteinExistence type="inferred from homology"/>
<evidence type="ECO:0000256" key="6">
    <source>
        <dbReference type="ARBA" id="ARBA00022836"/>
    </source>
</evidence>
<evidence type="ECO:0000313" key="10">
    <source>
        <dbReference type="Proteomes" id="UP000825729"/>
    </source>
</evidence>
<dbReference type="Proteomes" id="UP000825729">
    <property type="component" value="Unassembled WGS sequence"/>
</dbReference>
<organism evidence="9 10">
    <name type="scientific">Aristolochia fimbriata</name>
    <name type="common">White veined hardy Dutchman's pipe vine</name>
    <dbReference type="NCBI Taxonomy" id="158543"/>
    <lineage>
        <taxon>Eukaryota</taxon>
        <taxon>Viridiplantae</taxon>
        <taxon>Streptophyta</taxon>
        <taxon>Embryophyta</taxon>
        <taxon>Tracheophyta</taxon>
        <taxon>Spermatophyta</taxon>
        <taxon>Magnoliopsida</taxon>
        <taxon>Magnoliidae</taxon>
        <taxon>Piperales</taxon>
        <taxon>Aristolochiaceae</taxon>
        <taxon>Aristolochia</taxon>
    </lineage>
</organism>
<keyword evidence="3" id="KW-0150">Chloroplast</keyword>
<dbReference type="GO" id="GO:0009522">
    <property type="term" value="C:photosystem I"/>
    <property type="evidence" value="ECO:0007669"/>
    <property type="project" value="UniProtKB-KW"/>
</dbReference>
<protein>
    <submittedName>
        <fullName evidence="9">Uncharacterized protein</fullName>
    </submittedName>
</protein>
<keyword evidence="4" id="KW-0602">Photosynthesis</keyword>
<evidence type="ECO:0000313" key="9">
    <source>
        <dbReference type="EMBL" id="KAG9440597.1"/>
    </source>
</evidence>
<reference evidence="9 10" key="1">
    <citation type="submission" date="2021-07" db="EMBL/GenBank/DDBJ databases">
        <title>The Aristolochia fimbriata genome: insights into angiosperm evolution, floral development and chemical biosynthesis.</title>
        <authorList>
            <person name="Jiao Y."/>
        </authorList>
    </citation>
    <scope>NUCLEOTIDE SEQUENCE [LARGE SCALE GENOMIC DNA]</scope>
    <source>
        <strain evidence="9">IBCAS-2021</strain>
        <tissue evidence="9">Leaf</tissue>
    </source>
</reference>
<dbReference type="GO" id="GO:0009535">
    <property type="term" value="C:chloroplast thylakoid membrane"/>
    <property type="evidence" value="ECO:0007669"/>
    <property type="project" value="UniProtKB-SubCell"/>
</dbReference>
<dbReference type="AlphaFoldDB" id="A0AAV7DYI0"/>
<dbReference type="InterPro" id="IPR008796">
    <property type="entry name" value="PSAN"/>
</dbReference>
<evidence type="ECO:0000256" key="3">
    <source>
        <dbReference type="ARBA" id="ARBA00022528"/>
    </source>
</evidence>
<dbReference type="EMBL" id="JAINDJ010000008">
    <property type="protein sequence ID" value="KAG9440597.1"/>
    <property type="molecule type" value="Genomic_DNA"/>
</dbReference>
<accession>A0AAV7DYI0</accession>
<sequence length="126" mass="14116">MAAIPKSFVSSVAVFHAGKRRRTIIAGAEAAESANETRRRVMVLSSVALASSAAAIPEVSDSRKALLEQYLKRSKENKAKNDKERLDDYYKRNYKDYFEFIEGSVQGKTELSEAEKGILDWLKANK</sequence>
<evidence type="ECO:0000256" key="4">
    <source>
        <dbReference type="ARBA" id="ARBA00022531"/>
    </source>
</evidence>
<dbReference type="GO" id="GO:0015979">
    <property type="term" value="P:photosynthesis"/>
    <property type="evidence" value="ECO:0007669"/>
    <property type="project" value="UniProtKB-KW"/>
</dbReference>
<evidence type="ECO:0000256" key="2">
    <source>
        <dbReference type="ARBA" id="ARBA00010661"/>
    </source>
</evidence>
<keyword evidence="5" id="KW-0934">Plastid</keyword>
<evidence type="ECO:0000256" key="5">
    <source>
        <dbReference type="ARBA" id="ARBA00022640"/>
    </source>
</evidence>
<keyword evidence="6" id="KW-0603">Photosystem I</keyword>
<comment type="subcellular location">
    <subcellularLocation>
        <location evidence="1">Plastid</location>
        <location evidence="1">Chloroplast thylakoid membrane</location>
        <topology evidence="1">Peripheral membrane protein</topology>
        <orientation evidence="1">Lumenal side</orientation>
    </subcellularLocation>
</comment>